<dbReference type="Pfam" id="PF13665">
    <property type="entry name" value="Tox-PAAR-like"/>
    <property type="match status" value="1"/>
</dbReference>
<comment type="caution">
    <text evidence="1">The sequence shown here is derived from an EMBL/GenBank/DDBJ whole genome shotgun (WGS) entry which is preliminary data.</text>
</comment>
<sequence>MLLHKVATDFLISGAARPVSAGASSWAAEVTIKSHGATRKQTMFLHGERHWQWSMLKGWHLSARPKRPRANKRASMADKHIANRESQWVAINSEPDWCEVGDDVIPFDISRTLDHELALYAKTVFARGEPILMLDSIVQGVEGDAGSGVSSSVSEGAGHVWAKEGSPTVFAEGRPVSRHLDRVFMNCKR</sequence>
<keyword evidence="2" id="KW-1185">Reference proteome</keyword>
<name>A0ABW5EJE4_9BURK</name>
<organism evidence="1 2">
    <name type="scientific">Delftia deserti</name>
    <dbReference type="NCBI Taxonomy" id="1651218"/>
    <lineage>
        <taxon>Bacteria</taxon>
        <taxon>Pseudomonadati</taxon>
        <taxon>Pseudomonadota</taxon>
        <taxon>Betaproteobacteria</taxon>
        <taxon>Burkholderiales</taxon>
        <taxon>Comamonadaceae</taxon>
        <taxon>Delftia</taxon>
    </lineage>
</organism>
<dbReference type="EMBL" id="JBHUIG010000001">
    <property type="protein sequence ID" value="MFD2317244.1"/>
    <property type="molecule type" value="Genomic_DNA"/>
</dbReference>
<gene>
    <name evidence="1" type="ORF">ACFSPV_00835</name>
</gene>
<evidence type="ECO:0000313" key="1">
    <source>
        <dbReference type="EMBL" id="MFD2317244.1"/>
    </source>
</evidence>
<reference evidence="2" key="1">
    <citation type="journal article" date="2019" name="Int. J. Syst. Evol. Microbiol.">
        <title>The Global Catalogue of Microorganisms (GCM) 10K type strain sequencing project: providing services to taxonomists for standard genome sequencing and annotation.</title>
        <authorList>
            <consortium name="The Broad Institute Genomics Platform"/>
            <consortium name="The Broad Institute Genome Sequencing Center for Infectious Disease"/>
            <person name="Wu L."/>
            <person name="Ma J."/>
        </authorList>
    </citation>
    <scope>NUCLEOTIDE SEQUENCE [LARGE SCALE GENOMIC DNA]</scope>
    <source>
        <strain evidence="2">CCUG 62793</strain>
    </source>
</reference>
<proteinExistence type="predicted"/>
<evidence type="ECO:0000313" key="2">
    <source>
        <dbReference type="Proteomes" id="UP001597287"/>
    </source>
</evidence>
<dbReference type="RefSeq" id="WP_380107957.1">
    <property type="nucleotide sequence ID" value="NZ_JBHSIH010000001.1"/>
</dbReference>
<protein>
    <submittedName>
        <fullName evidence="1">PAAR-like domain-containing protein</fullName>
    </submittedName>
</protein>
<accession>A0ABW5EJE4</accession>
<dbReference type="Proteomes" id="UP001597287">
    <property type="component" value="Unassembled WGS sequence"/>
</dbReference>